<proteinExistence type="inferred from homology"/>
<comment type="subcellular location">
    <subcellularLocation>
        <location evidence="6">Cell membrane</location>
        <topology evidence="6">Multi-pass membrane protein</topology>
    </subcellularLocation>
    <subcellularLocation>
        <location evidence="1">Membrane</location>
        <topology evidence="1">Multi-pass membrane protein</topology>
    </subcellularLocation>
</comment>
<gene>
    <name evidence="8" type="ORF">HUG15_04510</name>
</gene>
<feature type="transmembrane region" description="Helical" evidence="6">
    <location>
        <begin position="425"/>
        <end position="443"/>
    </location>
</feature>
<keyword evidence="9" id="KW-1185">Reference proteome</keyword>
<accession>A0A7T6Z7M4</accession>
<evidence type="ECO:0000313" key="8">
    <source>
        <dbReference type="EMBL" id="QQK78177.1"/>
    </source>
</evidence>
<evidence type="ECO:0000256" key="1">
    <source>
        <dbReference type="ARBA" id="ARBA00004141"/>
    </source>
</evidence>
<comment type="similarity">
    <text evidence="6">Belongs to the binding-protein-dependent transport system permease family.</text>
</comment>
<protein>
    <submittedName>
        <fullName evidence="8">Iron ABC transporter permease</fullName>
    </submittedName>
</protein>
<reference evidence="8 9" key="1">
    <citation type="submission" date="2020-06" db="EMBL/GenBank/DDBJ databases">
        <title>Genomic analysis of Salicibibacter sp. NKC5-3.</title>
        <authorList>
            <person name="Oh Y.J."/>
        </authorList>
    </citation>
    <scope>NUCLEOTIDE SEQUENCE [LARGE SCALE GENOMIC DNA]</scope>
    <source>
        <strain evidence="8 9">NKC5-3</strain>
    </source>
</reference>
<evidence type="ECO:0000259" key="7">
    <source>
        <dbReference type="PROSITE" id="PS50928"/>
    </source>
</evidence>
<dbReference type="InterPro" id="IPR035906">
    <property type="entry name" value="MetI-like_sf"/>
</dbReference>
<evidence type="ECO:0000256" key="6">
    <source>
        <dbReference type="RuleBase" id="RU363032"/>
    </source>
</evidence>
<evidence type="ECO:0000256" key="3">
    <source>
        <dbReference type="ARBA" id="ARBA00022692"/>
    </source>
</evidence>
<feature type="transmembrane region" description="Helical" evidence="6">
    <location>
        <begin position="213"/>
        <end position="233"/>
    </location>
</feature>
<dbReference type="PANTHER" id="PTHR43496:SF1">
    <property type="entry name" value="POLYGALACTURONAN_RHAMNOGALACTURONAN TRANSPORT SYSTEM PERMEASE PROTEIN YTEP"/>
    <property type="match status" value="1"/>
</dbReference>
<keyword evidence="4 6" id="KW-1133">Transmembrane helix</keyword>
<dbReference type="InterPro" id="IPR000515">
    <property type="entry name" value="MetI-like"/>
</dbReference>
<keyword evidence="3 6" id="KW-0812">Transmembrane</keyword>
<feature type="transmembrane region" description="Helical" evidence="6">
    <location>
        <begin position="530"/>
        <end position="554"/>
    </location>
</feature>
<organism evidence="8 9">
    <name type="scientific">Salicibibacter cibarius</name>
    <dbReference type="NCBI Taxonomy" id="2743000"/>
    <lineage>
        <taxon>Bacteria</taxon>
        <taxon>Bacillati</taxon>
        <taxon>Bacillota</taxon>
        <taxon>Bacilli</taxon>
        <taxon>Bacillales</taxon>
        <taxon>Bacillaceae</taxon>
        <taxon>Salicibibacter</taxon>
    </lineage>
</organism>
<dbReference type="Pfam" id="PF00528">
    <property type="entry name" value="BPD_transp_1"/>
    <property type="match status" value="2"/>
</dbReference>
<feature type="transmembrane region" description="Helical" evidence="6">
    <location>
        <begin position="119"/>
        <end position="141"/>
    </location>
</feature>
<feature type="transmembrane region" description="Helical" evidence="6">
    <location>
        <begin position="487"/>
        <end position="510"/>
    </location>
</feature>
<feature type="transmembrane region" description="Helical" evidence="6">
    <location>
        <begin position="361"/>
        <end position="387"/>
    </location>
</feature>
<keyword evidence="5 6" id="KW-0472">Membrane</keyword>
<evidence type="ECO:0000313" key="9">
    <source>
        <dbReference type="Proteomes" id="UP000595823"/>
    </source>
</evidence>
<feature type="domain" description="ABC transmembrane type-1" evidence="7">
    <location>
        <begin position="361"/>
        <end position="551"/>
    </location>
</feature>
<feature type="transmembrane region" description="Helical" evidence="6">
    <location>
        <begin position="264"/>
        <end position="287"/>
    </location>
</feature>
<feature type="domain" description="ABC transmembrane type-1" evidence="7">
    <location>
        <begin position="81"/>
        <end position="283"/>
    </location>
</feature>
<feature type="transmembrane region" description="Helical" evidence="6">
    <location>
        <begin position="161"/>
        <end position="182"/>
    </location>
</feature>
<dbReference type="KEGG" id="scia:HUG15_04510"/>
<feature type="transmembrane region" description="Helical" evidence="6">
    <location>
        <begin position="29"/>
        <end position="57"/>
    </location>
</feature>
<evidence type="ECO:0000256" key="4">
    <source>
        <dbReference type="ARBA" id="ARBA00022989"/>
    </source>
</evidence>
<dbReference type="GO" id="GO:0005886">
    <property type="term" value="C:plasma membrane"/>
    <property type="evidence" value="ECO:0007669"/>
    <property type="project" value="UniProtKB-SubCell"/>
</dbReference>
<feature type="transmembrane region" description="Helical" evidence="6">
    <location>
        <begin position="399"/>
        <end position="419"/>
    </location>
</feature>
<dbReference type="PANTHER" id="PTHR43496">
    <property type="entry name" value="PROTEIN LPLB"/>
    <property type="match status" value="1"/>
</dbReference>
<name>A0A7T6Z7M4_9BACI</name>
<dbReference type="CDD" id="cd06261">
    <property type="entry name" value="TM_PBP2"/>
    <property type="match status" value="2"/>
</dbReference>
<feature type="transmembrane region" description="Helical" evidence="6">
    <location>
        <begin position="77"/>
        <end position="107"/>
    </location>
</feature>
<dbReference type="GO" id="GO:0055085">
    <property type="term" value="P:transmembrane transport"/>
    <property type="evidence" value="ECO:0007669"/>
    <property type="project" value="InterPro"/>
</dbReference>
<dbReference type="SUPFAM" id="SSF161098">
    <property type="entry name" value="MetI-like"/>
    <property type="match status" value="2"/>
</dbReference>
<dbReference type="Proteomes" id="UP000595823">
    <property type="component" value="Chromosome"/>
</dbReference>
<dbReference type="AlphaFoldDB" id="A0A7T6Z7M4"/>
<evidence type="ECO:0000256" key="5">
    <source>
        <dbReference type="ARBA" id="ARBA00023136"/>
    </source>
</evidence>
<keyword evidence="2 6" id="KW-0813">Transport</keyword>
<dbReference type="EMBL" id="CP054705">
    <property type="protein sequence ID" value="QQK78177.1"/>
    <property type="molecule type" value="Genomic_DNA"/>
</dbReference>
<dbReference type="PROSITE" id="PS50928">
    <property type="entry name" value="ABC_TM1"/>
    <property type="match status" value="2"/>
</dbReference>
<feature type="transmembrane region" description="Helical" evidence="6">
    <location>
        <begin position="315"/>
        <end position="341"/>
    </location>
</feature>
<dbReference type="Gene3D" id="1.10.3720.10">
    <property type="entry name" value="MetI-like"/>
    <property type="match status" value="2"/>
</dbReference>
<evidence type="ECO:0000256" key="2">
    <source>
        <dbReference type="ARBA" id="ARBA00022448"/>
    </source>
</evidence>
<sequence>MNGTVVLIARRIIVRFKSTWKRFFSEPGFAVAAIIVAALLIFFILLPLSAVLLRSFGVGAEGFTMEYYQQFFQHSSYFQALLNSVGVGIVTTSIVISISVPFALYVTRTKSTLSKAYRGLSLLPLVAPPFIFSLSLIILFGRRGVVTNYLNDMFGVEFSIYGFWGVVVAQVLGFFPVAYMMIETSLRSMNPSLEHASRDLGASQTRTLFKVSLPLASTSILKASLIVFVMALADFSNPLIIGGETSFLASDAYLLVTGQQNMEMAAVLGVFLIVPSLIVFLFQTYFIKDTDTTSISGSAGNQNASLNKGLQGITFGISTLMTFFIVIMFIMVVLGAFVQIIGVDNTFTLDHFSDQSGWGFIYTSVIVSLFAALLAAGLGLLQGYLTVRKNIPAKKFLEFVALFGLAVPGTVMGIGYVLIFNGPPFFLTGTVLLLVLNMAFRKIGVGLESGISKLQQIDPSMEEASADLGAKPTRTIRKIVMPLLSPAFMSGFVYTFMTAMVSVSSVIFLISPGTNLASAYILNLANQAALGRASAMSVIMIAIVLVCMAILKWLERRSNSGI</sequence>